<evidence type="ECO:0000313" key="2">
    <source>
        <dbReference type="Proteomes" id="UP000000226"/>
    </source>
</evidence>
<proteinExistence type="predicted"/>
<keyword evidence="2" id="KW-1185">Reference proteome</keyword>
<sequence length="74" mass="8460">MLVLSRFIIILTHKAFKPCIDRFNYCKSIIQVDEFFLIGRYARTLLAAIGQDDISNMLPLALVIVEGETKEVMI</sequence>
<name>V7BB87_PHAVU</name>
<evidence type="ECO:0008006" key="3">
    <source>
        <dbReference type="Google" id="ProtNLM"/>
    </source>
</evidence>
<gene>
    <name evidence="1" type="ORF">PHAVU_008G255100g</name>
</gene>
<dbReference type="Proteomes" id="UP000000226">
    <property type="component" value="Chromosome 8"/>
</dbReference>
<dbReference type="EMBL" id="CM002295">
    <property type="protein sequence ID" value="ESW14123.1"/>
    <property type="molecule type" value="Genomic_DNA"/>
</dbReference>
<dbReference type="AlphaFoldDB" id="V7BB87"/>
<dbReference type="OrthoDB" id="683469at2759"/>
<dbReference type="OMA" id="IILTHKA"/>
<reference evidence="2" key="1">
    <citation type="journal article" date="2014" name="Nat. Genet.">
        <title>A reference genome for common bean and genome-wide analysis of dual domestications.</title>
        <authorList>
            <person name="Schmutz J."/>
            <person name="McClean P.E."/>
            <person name="Mamidi S."/>
            <person name="Wu G.A."/>
            <person name="Cannon S.B."/>
            <person name="Grimwood J."/>
            <person name="Jenkins J."/>
            <person name="Shu S."/>
            <person name="Song Q."/>
            <person name="Chavarro C."/>
            <person name="Torres-Torres M."/>
            <person name="Geffroy V."/>
            <person name="Moghaddam S.M."/>
            <person name="Gao D."/>
            <person name="Abernathy B."/>
            <person name="Barry K."/>
            <person name="Blair M."/>
            <person name="Brick M.A."/>
            <person name="Chovatia M."/>
            <person name="Gepts P."/>
            <person name="Goodstein D.M."/>
            <person name="Gonzales M."/>
            <person name="Hellsten U."/>
            <person name="Hyten D.L."/>
            <person name="Jia G."/>
            <person name="Kelly J.D."/>
            <person name="Kudrna D."/>
            <person name="Lee R."/>
            <person name="Richard M.M."/>
            <person name="Miklas P.N."/>
            <person name="Osorno J.M."/>
            <person name="Rodrigues J."/>
            <person name="Thareau V."/>
            <person name="Urrea C.A."/>
            <person name="Wang M."/>
            <person name="Yu Y."/>
            <person name="Zhang M."/>
            <person name="Wing R.A."/>
            <person name="Cregan P.B."/>
            <person name="Rokhsar D.S."/>
            <person name="Jackson S.A."/>
        </authorList>
    </citation>
    <scope>NUCLEOTIDE SEQUENCE [LARGE SCALE GENOMIC DNA]</scope>
    <source>
        <strain evidence="2">cv. G19833</strain>
    </source>
</reference>
<organism evidence="1 2">
    <name type="scientific">Phaseolus vulgaris</name>
    <name type="common">Kidney bean</name>
    <name type="synonym">French bean</name>
    <dbReference type="NCBI Taxonomy" id="3885"/>
    <lineage>
        <taxon>Eukaryota</taxon>
        <taxon>Viridiplantae</taxon>
        <taxon>Streptophyta</taxon>
        <taxon>Embryophyta</taxon>
        <taxon>Tracheophyta</taxon>
        <taxon>Spermatophyta</taxon>
        <taxon>Magnoliopsida</taxon>
        <taxon>eudicotyledons</taxon>
        <taxon>Gunneridae</taxon>
        <taxon>Pentapetalae</taxon>
        <taxon>rosids</taxon>
        <taxon>fabids</taxon>
        <taxon>Fabales</taxon>
        <taxon>Fabaceae</taxon>
        <taxon>Papilionoideae</taxon>
        <taxon>50 kb inversion clade</taxon>
        <taxon>NPAAA clade</taxon>
        <taxon>indigoferoid/millettioid clade</taxon>
        <taxon>Phaseoleae</taxon>
        <taxon>Phaseolus</taxon>
    </lineage>
</organism>
<evidence type="ECO:0000313" key="1">
    <source>
        <dbReference type="EMBL" id="ESW14123.1"/>
    </source>
</evidence>
<accession>V7BB87</accession>
<protein>
    <recommendedName>
        <fullName evidence="3">MULE transposase domain-containing protein</fullName>
    </recommendedName>
</protein>
<dbReference type="STRING" id="3885.V7BB87"/>
<dbReference type="Gramene" id="ESW14123">
    <property type="protein sequence ID" value="ESW14123"/>
    <property type="gene ID" value="PHAVU_008G255100g"/>
</dbReference>